<dbReference type="InterPro" id="IPR023418">
    <property type="entry name" value="Thyroxine_BS"/>
</dbReference>
<feature type="binding site" evidence="9">
    <location>
        <position position="42"/>
    </location>
    <ligand>
        <name>substrate</name>
    </ligand>
</feature>
<feature type="binding site" evidence="9">
    <location>
        <position position="106"/>
    </location>
    <ligand>
        <name>substrate</name>
    </ligand>
</feature>
<comment type="catalytic activity">
    <reaction evidence="1 10">
        <text>5-hydroxyisourate + H2O = 5-hydroxy-2-oxo-4-ureido-2,5-dihydro-1H-imidazole-5-carboxylate + H(+)</text>
        <dbReference type="Rhea" id="RHEA:23736"/>
        <dbReference type="ChEBI" id="CHEBI:15377"/>
        <dbReference type="ChEBI" id="CHEBI:15378"/>
        <dbReference type="ChEBI" id="CHEBI:18072"/>
        <dbReference type="ChEBI" id="CHEBI:58639"/>
        <dbReference type="EC" id="3.5.2.17"/>
    </reaction>
</comment>
<dbReference type="SUPFAM" id="SSF49472">
    <property type="entry name" value="Transthyretin (synonym: prealbumin)"/>
    <property type="match status" value="1"/>
</dbReference>
<dbReference type="Gene3D" id="2.60.40.180">
    <property type="entry name" value="Transthyretin/hydroxyisourate hydrolase domain"/>
    <property type="match status" value="1"/>
</dbReference>
<dbReference type="RefSeq" id="WP_183910993.1">
    <property type="nucleotide sequence ID" value="NZ_JACHXZ010000004.1"/>
</dbReference>
<name>A0A839UVX5_9GAMM</name>
<evidence type="ECO:0000256" key="2">
    <source>
        <dbReference type="ARBA" id="ARBA00002704"/>
    </source>
</evidence>
<sequence length="109" mass="12005">MKAPITTHVLDLEAGRPAADLAISLWRADQCLGRGTTDADGRVVQWDAPLAISAGDYRLVFDVAPWFAAQNRTSFYPEVTINFRVAATDEHYHVPLLLSAHGYSTYRGS</sequence>
<dbReference type="PROSITE" id="PS00768">
    <property type="entry name" value="TRANSTHYRETIN_1"/>
    <property type="match status" value="1"/>
</dbReference>
<accession>A0A839UVX5</accession>
<comment type="caution">
    <text evidence="12">The sequence shown here is derived from an EMBL/GenBank/DDBJ whole genome shotgun (WGS) entry which is preliminary data.</text>
</comment>
<proteinExistence type="inferred from homology"/>
<evidence type="ECO:0000256" key="9">
    <source>
        <dbReference type="PIRSR" id="PIRSR600895-51"/>
    </source>
</evidence>
<reference evidence="12 13" key="1">
    <citation type="submission" date="2020-08" db="EMBL/GenBank/DDBJ databases">
        <title>Genomic Encyclopedia of Type Strains, Phase III (KMG-III): the genomes of soil and plant-associated and newly described type strains.</title>
        <authorList>
            <person name="Whitman W."/>
        </authorList>
    </citation>
    <scope>NUCLEOTIDE SEQUENCE [LARGE SCALE GENOMIC DNA]</scope>
    <source>
        <strain evidence="12 13">CECT 8571</strain>
    </source>
</reference>
<dbReference type="GO" id="GO:0006144">
    <property type="term" value="P:purine nucleobase metabolic process"/>
    <property type="evidence" value="ECO:0007669"/>
    <property type="project" value="UniProtKB-KW"/>
</dbReference>
<evidence type="ECO:0000256" key="5">
    <source>
        <dbReference type="ARBA" id="ARBA00012609"/>
    </source>
</evidence>
<dbReference type="PRINTS" id="PR00189">
    <property type="entry name" value="TRNSTHYRETIN"/>
</dbReference>
<dbReference type="InterPro" id="IPR036817">
    <property type="entry name" value="Transthyretin/HIU_hydrolase_sf"/>
</dbReference>
<comment type="function">
    <text evidence="2">Catalyzes the hydrolysis of 5-hydroxyisourate (HIU) to 2-oxo-4-hydroxy-4-carboxy-5-ureidoimidazoline (OHCU).</text>
</comment>
<dbReference type="PANTHER" id="PTHR10395">
    <property type="entry name" value="URICASE AND TRANSTHYRETIN-RELATED"/>
    <property type="match status" value="1"/>
</dbReference>
<evidence type="ECO:0000256" key="4">
    <source>
        <dbReference type="ARBA" id="ARBA00011881"/>
    </source>
</evidence>
<dbReference type="AlphaFoldDB" id="A0A839UVX5"/>
<dbReference type="NCBIfam" id="TIGR02962">
    <property type="entry name" value="hdxy_isourate"/>
    <property type="match status" value="1"/>
</dbReference>
<evidence type="ECO:0000256" key="8">
    <source>
        <dbReference type="ARBA" id="ARBA00022801"/>
    </source>
</evidence>
<dbReference type="InterPro" id="IPR023416">
    <property type="entry name" value="Transthyretin/HIU_hydrolase_d"/>
</dbReference>
<feature type="binding site" evidence="9">
    <location>
        <position position="8"/>
    </location>
    <ligand>
        <name>substrate</name>
    </ligand>
</feature>
<keyword evidence="7 10" id="KW-0659">Purine metabolism</keyword>
<evidence type="ECO:0000256" key="1">
    <source>
        <dbReference type="ARBA" id="ARBA00001043"/>
    </source>
</evidence>
<evidence type="ECO:0000313" key="12">
    <source>
        <dbReference type="EMBL" id="MBB3169485.1"/>
    </source>
</evidence>
<dbReference type="InterPro" id="IPR000895">
    <property type="entry name" value="Transthyretin/HIU_hydrolase"/>
</dbReference>
<dbReference type="CDD" id="cd05822">
    <property type="entry name" value="TLP_HIUase"/>
    <property type="match status" value="1"/>
</dbReference>
<dbReference type="InterPro" id="IPR014306">
    <property type="entry name" value="Hydroxyisourate_hydrolase"/>
</dbReference>
<evidence type="ECO:0000256" key="10">
    <source>
        <dbReference type="RuleBase" id="RU361270"/>
    </source>
</evidence>
<keyword evidence="13" id="KW-1185">Reference proteome</keyword>
<evidence type="ECO:0000313" key="13">
    <source>
        <dbReference type="Proteomes" id="UP000559987"/>
    </source>
</evidence>
<gene>
    <name evidence="12" type="ORF">FHS30_002698</name>
</gene>
<comment type="similarity">
    <text evidence="3 10">Belongs to the transthyretin family. 5-hydroxyisourate hydrolase subfamily.</text>
</comment>
<protein>
    <recommendedName>
        <fullName evidence="6 10">5-hydroxyisourate hydrolase</fullName>
        <shortName evidence="10">HIU hydrolase</shortName>
        <shortName evidence="10">HIUHase</shortName>
        <ecNumber evidence="5 10">3.5.2.17</ecNumber>
    </recommendedName>
</protein>
<evidence type="ECO:0000259" key="11">
    <source>
        <dbReference type="Pfam" id="PF00576"/>
    </source>
</evidence>
<evidence type="ECO:0000256" key="6">
    <source>
        <dbReference type="ARBA" id="ARBA00017539"/>
    </source>
</evidence>
<organism evidence="12 13">
    <name type="scientific">Simiduia aestuariiviva</name>
    <dbReference type="NCBI Taxonomy" id="1510459"/>
    <lineage>
        <taxon>Bacteria</taxon>
        <taxon>Pseudomonadati</taxon>
        <taxon>Pseudomonadota</taxon>
        <taxon>Gammaproteobacteria</taxon>
        <taxon>Cellvibrionales</taxon>
        <taxon>Cellvibrionaceae</taxon>
        <taxon>Simiduia</taxon>
    </lineage>
</organism>
<dbReference type="EC" id="3.5.2.17" evidence="5 10"/>
<comment type="subunit">
    <text evidence="4 10">Homotetramer.</text>
</comment>
<dbReference type="Proteomes" id="UP000559987">
    <property type="component" value="Unassembled WGS sequence"/>
</dbReference>
<dbReference type="GO" id="GO:0033971">
    <property type="term" value="F:hydroxyisourate hydrolase activity"/>
    <property type="evidence" value="ECO:0007669"/>
    <property type="project" value="UniProtKB-EC"/>
</dbReference>
<evidence type="ECO:0000256" key="3">
    <source>
        <dbReference type="ARBA" id="ARBA00009850"/>
    </source>
</evidence>
<dbReference type="Pfam" id="PF00576">
    <property type="entry name" value="Transthyretin"/>
    <property type="match status" value="1"/>
</dbReference>
<keyword evidence="8 10" id="KW-0378">Hydrolase</keyword>
<feature type="domain" description="Transthyretin/hydroxyisourate hydrolase" evidence="11">
    <location>
        <begin position="5"/>
        <end position="108"/>
    </location>
</feature>
<evidence type="ECO:0000256" key="7">
    <source>
        <dbReference type="ARBA" id="ARBA00022631"/>
    </source>
</evidence>
<dbReference type="PANTHER" id="PTHR10395:SF7">
    <property type="entry name" value="5-HYDROXYISOURATE HYDROLASE"/>
    <property type="match status" value="1"/>
</dbReference>
<dbReference type="EMBL" id="JACHXZ010000004">
    <property type="protein sequence ID" value="MBB3169485.1"/>
    <property type="molecule type" value="Genomic_DNA"/>
</dbReference>